<dbReference type="GO" id="GO:0045842">
    <property type="term" value="P:positive regulation of mitotic metaphase/anaphase transition"/>
    <property type="evidence" value="ECO:0007669"/>
    <property type="project" value="TreeGrafter"/>
</dbReference>
<dbReference type="Gene3D" id="1.25.40.10">
    <property type="entry name" value="Tetratricopeptide repeat domain"/>
    <property type="match status" value="2"/>
</dbReference>
<evidence type="ECO:0000256" key="1">
    <source>
        <dbReference type="ARBA" id="ARBA00022803"/>
    </source>
</evidence>
<feature type="region of interest" description="Disordered" evidence="3">
    <location>
        <begin position="509"/>
        <end position="541"/>
    </location>
</feature>
<protein>
    <submittedName>
        <fullName evidence="5">Anaphase-promoting complex subunit 7</fullName>
    </submittedName>
</protein>
<dbReference type="CTD" id="31594"/>
<dbReference type="GO" id="GO:0016567">
    <property type="term" value="P:protein ubiquitination"/>
    <property type="evidence" value="ECO:0007669"/>
    <property type="project" value="TreeGrafter"/>
</dbReference>
<dbReference type="GO" id="GO:0051301">
    <property type="term" value="P:cell division"/>
    <property type="evidence" value="ECO:0007669"/>
    <property type="project" value="TreeGrafter"/>
</dbReference>
<dbReference type="SMART" id="SM00028">
    <property type="entry name" value="TPR"/>
    <property type="match status" value="8"/>
</dbReference>
<evidence type="ECO:0000256" key="2">
    <source>
        <dbReference type="PROSITE-ProRule" id="PRU00339"/>
    </source>
</evidence>
<feature type="repeat" description="TPR" evidence="2">
    <location>
        <begin position="291"/>
        <end position="324"/>
    </location>
</feature>
<sequence>MSAIEVLRQLYEDGLYDDLEILASLLLTVDRNCDDVLMPSHRYQALVWYGDVLRESRQFKKAELMYEQALQLKRSVVRKRQHEDITPHAEVQYRIYQCLLGRKEIRLATSTLENIPLKQRTPKMNMALGRLYQSQGNDRGAIACYKDVLKVNPYAIAAITSLLELNMKAADVSSMVTSKGLHVTMEWLPAFVAACGDLHSKNTSKALEAFQSLDTSLQLKESFDVSLMLAKLHYFQGESNKALGAFERAVKADKYQVRGMDLYASLLMREKRSKELEQLSNHLLSLSDSMPETWVALGYLCYNRGKFPRARHMCDKALDMNPKHVNAVILKAEILFAIGGFQSAASTYSEAQIIAPHRFEPYRGQVTCYLSQNRFSDAQTAATNAIRQLGQSPRTLTLKAEALAKNNQIEKARSYLERVLAHDPGYLPAIYDLAEILDQTRNYQGGVQLLSEKLQLVGSTLRLHQMYAEFLHKTNEPEQALFHYGIALNLDPGNAQVKKGIQLVEQSVGGEQSYDMEMDDDRESEANNDDSDGDGVWSDEF</sequence>
<gene>
    <name evidence="5" type="primary">LOC100908546</name>
</gene>
<evidence type="ECO:0000313" key="4">
    <source>
        <dbReference type="Proteomes" id="UP000694867"/>
    </source>
</evidence>
<dbReference type="PANTHER" id="PTHR12558">
    <property type="entry name" value="CELL DIVISION CYCLE 16,23,27"/>
    <property type="match status" value="1"/>
</dbReference>
<dbReference type="GeneID" id="100908546"/>
<evidence type="ECO:0000313" key="5">
    <source>
        <dbReference type="RefSeq" id="XP_003740724.1"/>
    </source>
</evidence>
<keyword evidence="1 2" id="KW-0802">TPR repeat</keyword>
<organism evidence="4 5">
    <name type="scientific">Galendromus occidentalis</name>
    <name type="common">western predatory mite</name>
    <dbReference type="NCBI Taxonomy" id="34638"/>
    <lineage>
        <taxon>Eukaryota</taxon>
        <taxon>Metazoa</taxon>
        <taxon>Ecdysozoa</taxon>
        <taxon>Arthropoda</taxon>
        <taxon>Chelicerata</taxon>
        <taxon>Arachnida</taxon>
        <taxon>Acari</taxon>
        <taxon>Parasitiformes</taxon>
        <taxon>Mesostigmata</taxon>
        <taxon>Gamasina</taxon>
        <taxon>Phytoseioidea</taxon>
        <taxon>Phytoseiidae</taxon>
        <taxon>Typhlodrominae</taxon>
        <taxon>Galendromus</taxon>
    </lineage>
</organism>
<evidence type="ECO:0000256" key="3">
    <source>
        <dbReference type="SAM" id="MobiDB-lite"/>
    </source>
</evidence>
<dbReference type="InterPro" id="IPR011990">
    <property type="entry name" value="TPR-like_helical_dom_sf"/>
</dbReference>
<dbReference type="GO" id="GO:0005680">
    <property type="term" value="C:anaphase-promoting complex"/>
    <property type="evidence" value="ECO:0007669"/>
    <property type="project" value="TreeGrafter"/>
</dbReference>
<dbReference type="Proteomes" id="UP000694867">
    <property type="component" value="Unplaced"/>
</dbReference>
<feature type="repeat" description="TPR" evidence="2">
    <location>
        <begin position="122"/>
        <end position="155"/>
    </location>
</feature>
<reference evidence="5" key="1">
    <citation type="submission" date="2025-08" db="UniProtKB">
        <authorList>
            <consortium name="RefSeq"/>
        </authorList>
    </citation>
    <scope>IDENTIFICATION</scope>
</reference>
<accession>A0AAJ6QQJ1</accession>
<feature type="compositionally biased region" description="Acidic residues" evidence="3">
    <location>
        <begin position="514"/>
        <end position="541"/>
    </location>
</feature>
<dbReference type="AlphaFoldDB" id="A0AAJ6QQJ1"/>
<dbReference type="InterPro" id="IPR019734">
    <property type="entry name" value="TPR_rpt"/>
</dbReference>
<dbReference type="PANTHER" id="PTHR12558:SF36">
    <property type="entry name" value="ANAPHASE-PROMOTING COMPLEX SUBUNIT 7"/>
    <property type="match status" value="1"/>
</dbReference>
<dbReference type="Pfam" id="PF14559">
    <property type="entry name" value="TPR_19"/>
    <property type="match status" value="1"/>
</dbReference>
<dbReference type="KEGG" id="goe:100908546"/>
<name>A0AAJ6QQJ1_9ACAR</name>
<dbReference type="Pfam" id="PF13432">
    <property type="entry name" value="TPR_16"/>
    <property type="match status" value="1"/>
</dbReference>
<dbReference type="PROSITE" id="PS50005">
    <property type="entry name" value="TPR"/>
    <property type="match status" value="2"/>
</dbReference>
<dbReference type="Pfam" id="PF13181">
    <property type="entry name" value="TPR_8"/>
    <property type="match status" value="2"/>
</dbReference>
<keyword evidence="4" id="KW-1185">Reference proteome</keyword>
<dbReference type="RefSeq" id="XP_003740724.1">
    <property type="nucleotide sequence ID" value="XM_003740676.2"/>
</dbReference>
<dbReference type="SUPFAM" id="SSF48452">
    <property type="entry name" value="TPR-like"/>
    <property type="match status" value="2"/>
</dbReference>
<proteinExistence type="predicted"/>